<evidence type="ECO:0000256" key="8">
    <source>
        <dbReference type="ARBA" id="ARBA00023157"/>
    </source>
</evidence>
<dbReference type="PROSITE" id="PS00010">
    <property type="entry name" value="ASX_HYDROXYL"/>
    <property type="match status" value="2"/>
</dbReference>
<feature type="domain" description="Ig-like" evidence="14">
    <location>
        <begin position="1416"/>
        <end position="1508"/>
    </location>
</feature>
<keyword evidence="10" id="KW-0393">Immunoglobulin domain</keyword>
<dbReference type="Pfam" id="PF13927">
    <property type="entry name" value="Ig_3"/>
    <property type="match status" value="2"/>
</dbReference>
<feature type="chain" id="PRO_5011412340" evidence="12">
    <location>
        <begin position="23"/>
        <end position="2769"/>
    </location>
</feature>
<evidence type="ECO:0000259" key="14">
    <source>
        <dbReference type="PROSITE" id="PS50835"/>
    </source>
</evidence>
<dbReference type="STRING" id="121224.E0VC72"/>
<dbReference type="EMBL" id="AAZO01000961">
    <property type="status" value="NOT_ANNOTATED_CDS"/>
    <property type="molecule type" value="Genomic_DNA"/>
</dbReference>
<gene>
    <name evidence="17" type="primary">8231384</name>
    <name evidence="16" type="ORF">Phum_PHUM080420</name>
</gene>
<dbReference type="OrthoDB" id="5985519at2759"/>
<dbReference type="Gene3D" id="2.60.40.10">
    <property type="entry name" value="Immunoglobulins"/>
    <property type="match status" value="16"/>
</dbReference>
<feature type="domain" description="Ig-like" evidence="14">
    <location>
        <begin position="1885"/>
        <end position="1974"/>
    </location>
</feature>
<feature type="domain" description="Ig-like" evidence="14">
    <location>
        <begin position="1978"/>
        <end position="2065"/>
    </location>
</feature>
<name>E0VC72_PEDHC</name>
<dbReference type="PROSITE" id="PS50993">
    <property type="entry name" value="NIDOGEN_G2"/>
    <property type="match status" value="1"/>
</dbReference>
<dbReference type="InterPro" id="IPR007110">
    <property type="entry name" value="Ig-like_dom"/>
</dbReference>
<dbReference type="InterPro" id="IPR050958">
    <property type="entry name" value="Cell_Adh-Cytoskel_Orgn"/>
</dbReference>
<dbReference type="SUPFAM" id="SSF54511">
    <property type="entry name" value="GFP-like"/>
    <property type="match status" value="1"/>
</dbReference>
<feature type="domain" description="Ig-like" evidence="14">
    <location>
        <begin position="1607"/>
        <end position="1684"/>
    </location>
</feature>
<dbReference type="InterPro" id="IPR001881">
    <property type="entry name" value="EGF-like_Ca-bd_dom"/>
</dbReference>
<dbReference type="FunFam" id="2.20.100.10:FF:000007">
    <property type="entry name" value="Thrombospondin 1"/>
    <property type="match status" value="1"/>
</dbReference>
<dbReference type="GO" id="GO:0005886">
    <property type="term" value="C:plasma membrane"/>
    <property type="evidence" value="ECO:0007669"/>
    <property type="project" value="TreeGrafter"/>
</dbReference>
<dbReference type="InterPro" id="IPR036383">
    <property type="entry name" value="TSP1_rpt_sf"/>
</dbReference>
<keyword evidence="7" id="KW-0106">Calcium</keyword>
<evidence type="ECO:0000313" key="17">
    <source>
        <dbReference type="EnsemblMetazoa" id="PHUM080420-PA"/>
    </source>
</evidence>
<dbReference type="Pfam" id="PF23560">
    <property type="entry name" value="GBD_Hemicentin"/>
    <property type="match status" value="1"/>
</dbReference>
<dbReference type="InterPro" id="IPR003598">
    <property type="entry name" value="Ig_sub2"/>
</dbReference>
<dbReference type="Pfam" id="PF13895">
    <property type="entry name" value="Ig_2"/>
    <property type="match status" value="1"/>
</dbReference>
<evidence type="ECO:0000256" key="2">
    <source>
        <dbReference type="ARBA" id="ARBA00022525"/>
    </source>
</evidence>
<evidence type="ECO:0000259" key="13">
    <source>
        <dbReference type="PROSITE" id="PS50026"/>
    </source>
</evidence>
<dbReference type="InterPro" id="IPR000742">
    <property type="entry name" value="EGF"/>
</dbReference>
<dbReference type="Gene3D" id="2.20.100.10">
    <property type="entry name" value="Thrombospondin type-1 (TSP1) repeat"/>
    <property type="match status" value="4"/>
</dbReference>
<dbReference type="SUPFAM" id="SSF53300">
    <property type="entry name" value="vWA-like"/>
    <property type="match status" value="1"/>
</dbReference>
<dbReference type="SUPFAM" id="SSF57184">
    <property type="entry name" value="Growth factor receptor domain"/>
    <property type="match status" value="1"/>
</dbReference>
<feature type="domain" description="Nidogen G2 beta-barrel" evidence="15">
    <location>
        <begin position="2298"/>
        <end position="2517"/>
    </location>
</feature>
<dbReference type="InterPro" id="IPR049883">
    <property type="entry name" value="NOTCH1_EGF-like"/>
</dbReference>
<feature type="domain" description="Ig-like" evidence="14">
    <location>
        <begin position="1226"/>
        <end position="1316"/>
    </location>
</feature>
<evidence type="ECO:0000259" key="15">
    <source>
        <dbReference type="PROSITE" id="PS50993"/>
    </source>
</evidence>
<dbReference type="CTD" id="8231384"/>
<comment type="subcellular location">
    <subcellularLocation>
        <location evidence="1">Secreted</location>
        <location evidence="1">Extracellular space</location>
        <location evidence="1">Extracellular matrix</location>
    </subcellularLocation>
</comment>
<dbReference type="SUPFAM" id="SSF82895">
    <property type="entry name" value="TSP-1 type 1 repeat"/>
    <property type="match status" value="4"/>
</dbReference>
<dbReference type="Pfam" id="PF07474">
    <property type="entry name" value="G2F"/>
    <property type="match status" value="1"/>
</dbReference>
<feature type="domain" description="Ig-like" evidence="14">
    <location>
        <begin position="1319"/>
        <end position="1408"/>
    </location>
</feature>
<dbReference type="InterPro" id="IPR013098">
    <property type="entry name" value="Ig_I-set"/>
</dbReference>
<reference evidence="16" key="2">
    <citation type="submission" date="2007-04" db="EMBL/GenBank/DDBJ databases">
        <title>The genome of the human body louse.</title>
        <authorList>
            <consortium name="The Human Body Louse Genome Consortium"/>
            <person name="Kirkness E."/>
            <person name="Walenz B."/>
            <person name="Hass B."/>
            <person name="Bruggner R."/>
            <person name="Strausberg R."/>
        </authorList>
    </citation>
    <scope>NUCLEOTIDE SEQUENCE</scope>
    <source>
        <strain evidence="16">USDA</strain>
    </source>
</reference>
<dbReference type="Gene3D" id="2.40.155.10">
    <property type="entry name" value="Green fluorescent protein"/>
    <property type="match status" value="1"/>
</dbReference>
<dbReference type="GO" id="GO:0032991">
    <property type="term" value="C:protein-containing complex"/>
    <property type="evidence" value="ECO:0007669"/>
    <property type="project" value="UniProtKB-ARBA"/>
</dbReference>
<feature type="domain" description="Ig-like" evidence="14">
    <location>
        <begin position="1047"/>
        <end position="1133"/>
    </location>
</feature>
<reference evidence="17" key="3">
    <citation type="submission" date="2021-02" db="UniProtKB">
        <authorList>
            <consortium name="EnsemblMetazoa"/>
        </authorList>
    </citation>
    <scope>IDENTIFICATION</scope>
    <source>
        <strain evidence="17">USDA</strain>
    </source>
</reference>
<dbReference type="Pfam" id="PF25106">
    <property type="entry name" value="VWA_4"/>
    <property type="match status" value="1"/>
</dbReference>
<evidence type="ECO:0000256" key="6">
    <source>
        <dbReference type="ARBA" id="ARBA00022737"/>
    </source>
</evidence>
<evidence type="ECO:0000256" key="7">
    <source>
        <dbReference type="ARBA" id="ARBA00022837"/>
    </source>
</evidence>
<keyword evidence="8" id="KW-1015">Disulfide bond</keyword>
<feature type="domain" description="Ig-like" evidence="14">
    <location>
        <begin position="497"/>
        <end position="583"/>
    </location>
</feature>
<evidence type="ECO:0000256" key="3">
    <source>
        <dbReference type="ARBA" id="ARBA00022530"/>
    </source>
</evidence>
<feature type="domain" description="EGF-like" evidence="13">
    <location>
        <begin position="2531"/>
        <end position="2572"/>
    </location>
</feature>
<dbReference type="SMART" id="SM00682">
    <property type="entry name" value="G2F"/>
    <property type="match status" value="1"/>
</dbReference>
<dbReference type="InterPro" id="IPR009017">
    <property type="entry name" value="GFP"/>
</dbReference>
<keyword evidence="18" id="KW-1185">Reference proteome</keyword>
<dbReference type="Pfam" id="PF07645">
    <property type="entry name" value="EGF_CA"/>
    <property type="match status" value="3"/>
</dbReference>
<evidence type="ECO:0000256" key="10">
    <source>
        <dbReference type="ARBA" id="ARBA00023319"/>
    </source>
</evidence>
<dbReference type="KEGG" id="phu:Phum_PHUM080420"/>
<dbReference type="FunFam" id="2.20.100.10:FF:000001">
    <property type="entry name" value="semaphorin-5A isoform X1"/>
    <property type="match status" value="1"/>
</dbReference>
<dbReference type="FunFam" id="2.60.40.10:FF:000032">
    <property type="entry name" value="palladin isoform X1"/>
    <property type="match status" value="4"/>
</dbReference>
<dbReference type="SMART" id="SM00179">
    <property type="entry name" value="EGF_CA"/>
    <property type="match status" value="3"/>
</dbReference>
<dbReference type="FunFam" id="2.10.25.10:FF:000005">
    <property type="entry name" value="Fibrillin 2"/>
    <property type="match status" value="1"/>
</dbReference>
<dbReference type="GeneID" id="8231384"/>
<reference evidence="16" key="1">
    <citation type="submission" date="2007-04" db="EMBL/GenBank/DDBJ databases">
        <title>Annotation of Pediculus humanus corporis strain USDA.</title>
        <authorList>
            <person name="Kirkness E."/>
            <person name="Hannick L."/>
            <person name="Hass B."/>
            <person name="Bruggner R."/>
            <person name="Lawson D."/>
            <person name="Bidwell S."/>
            <person name="Joardar V."/>
            <person name="Caler E."/>
            <person name="Walenz B."/>
            <person name="Inman J."/>
            <person name="Schobel S."/>
            <person name="Galinsky K."/>
            <person name="Amedeo P."/>
            <person name="Strausberg R."/>
        </authorList>
    </citation>
    <scope>NUCLEOTIDE SEQUENCE</scope>
    <source>
        <strain evidence="16">USDA</strain>
    </source>
</reference>
<evidence type="ECO:0000313" key="18">
    <source>
        <dbReference type="Proteomes" id="UP000009046"/>
    </source>
</evidence>
<feature type="signal peptide" evidence="12">
    <location>
        <begin position="1"/>
        <end position="22"/>
    </location>
</feature>
<dbReference type="PROSITE" id="PS01186">
    <property type="entry name" value="EGF_2"/>
    <property type="match status" value="2"/>
</dbReference>
<dbReference type="PANTHER" id="PTHR45080:SF8">
    <property type="entry name" value="IG-LIKE DOMAIN-CONTAINING PROTEIN"/>
    <property type="match status" value="1"/>
</dbReference>
<dbReference type="GO" id="GO:0005509">
    <property type="term" value="F:calcium ion binding"/>
    <property type="evidence" value="ECO:0007669"/>
    <property type="project" value="InterPro"/>
</dbReference>
<feature type="domain" description="Ig-like" evidence="14">
    <location>
        <begin position="862"/>
        <end position="949"/>
    </location>
</feature>
<dbReference type="PROSITE" id="PS50092">
    <property type="entry name" value="TSP1"/>
    <property type="match status" value="4"/>
</dbReference>
<feature type="domain" description="Ig-like" evidence="14">
    <location>
        <begin position="681"/>
        <end position="769"/>
    </location>
</feature>
<evidence type="ECO:0000256" key="9">
    <source>
        <dbReference type="ARBA" id="ARBA00023180"/>
    </source>
</evidence>
<keyword evidence="9" id="KW-0325">Glycoprotein</keyword>
<dbReference type="CDD" id="cd00096">
    <property type="entry name" value="Ig"/>
    <property type="match status" value="4"/>
</dbReference>
<dbReference type="EnsemblMetazoa" id="PHUM080420-RA">
    <property type="protein sequence ID" value="PHUM080420-PA"/>
    <property type="gene ID" value="PHUM080420"/>
</dbReference>
<evidence type="ECO:0000256" key="12">
    <source>
        <dbReference type="SAM" id="SignalP"/>
    </source>
</evidence>
<dbReference type="Proteomes" id="UP000009046">
    <property type="component" value="Unassembled WGS sequence"/>
</dbReference>
<feature type="domain" description="EGF-like" evidence="13">
    <location>
        <begin position="2573"/>
        <end position="2613"/>
    </location>
</feature>
<dbReference type="Gene3D" id="3.40.50.410">
    <property type="entry name" value="von Willebrand factor, type A domain"/>
    <property type="match status" value="1"/>
</dbReference>
<dbReference type="OMA" id="VQWPPLA"/>
<feature type="domain" description="Ig-like" evidence="14">
    <location>
        <begin position="1138"/>
        <end position="1221"/>
    </location>
</feature>
<dbReference type="InterPro" id="IPR018097">
    <property type="entry name" value="EGF_Ca-bd_CS"/>
</dbReference>
<dbReference type="InterPro" id="IPR013783">
    <property type="entry name" value="Ig-like_fold"/>
</dbReference>
<proteinExistence type="predicted"/>
<keyword evidence="4 11" id="KW-0245">EGF-like domain</keyword>
<protein>
    <submittedName>
        <fullName evidence="16 17">Hemicentin, putative</fullName>
    </submittedName>
</protein>
<dbReference type="InParanoid" id="E0VC72"/>
<dbReference type="InterPro" id="IPR056475">
    <property type="entry name" value="GBD_Hemicentin/VWA7"/>
</dbReference>
<accession>E0VC72</accession>
<dbReference type="VEuPathDB" id="VectorBase:PHUM080420"/>
<dbReference type="InterPro" id="IPR000884">
    <property type="entry name" value="TSP1_rpt"/>
</dbReference>
<dbReference type="InterPro" id="IPR036179">
    <property type="entry name" value="Ig-like_dom_sf"/>
</dbReference>
<dbReference type="GO" id="GO:0007156">
    <property type="term" value="P:homophilic cell adhesion via plasma membrane adhesion molecules"/>
    <property type="evidence" value="ECO:0007669"/>
    <property type="project" value="TreeGrafter"/>
</dbReference>
<dbReference type="InterPro" id="IPR056861">
    <property type="entry name" value="HMCN1-like_VWA"/>
</dbReference>
<dbReference type="SMART" id="SM00408">
    <property type="entry name" value="IGc2"/>
    <property type="match status" value="16"/>
</dbReference>
<dbReference type="HOGENOM" id="CLU_226983_0_0_1"/>
<dbReference type="EMBL" id="DS235048">
    <property type="protein sequence ID" value="EEB10978.1"/>
    <property type="molecule type" value="Genomic_DNA"/>
</dbReference>
<dbReference type="SUPFAM" id="SSF48726">
    <property type="entry name" value="Immunoglobulin"/>
    <property type="match status" value="16"/>
</dbReference>
<dbReference type="PRINTS" id="PR01832">
    <property type="entry name" value="VEGFRECEPTOR"/>
</dbReference>
<dbReference type="CDD" id="cd00054">
    <property type="entry name" value="EGF_CA"/>
    <property type="match status" value="3"/>
</dbReference>
<comment type="caution">
    <text evidence="11">Lacks conserved residue(s) required for the propagation of feature annotation.</text>
</comment>
<dbReference type="eggNOG" id="KOG4475">
    <property type="taxonomic scope" value="Eukaryota"/>
</dbReference>
<dbReference type="Pfam" id="PF07679">
    <property type="entry name" value="I-set"/>
    <property type="match status" value="13"/>
</dbReference>
<feature type="domain" description="Ig-like" evidence="14">
    <location>
        <begin position="774"/>
        <end position="857"/>
    </location>
</feature>
<dbReference type="PANTHER" id="PTHR45080">
    <property type="entry name" value="CONTACTIN 5"/>
    <property type="match status" value="1"/>
</dbReference>
<feature type="domain" description="Ig-like" evidence="14">
    <location>
        <begin position="1513"/>
        <end position="1602"/>
    </location>
</feature>
<evidence type="ECO:0000256" key="5">
    <source>
        <dbReference type="ARBA" id="ARBA00022729"/>
    </source>
</evidence>
<keyword evidence="5 12" id="KW-0732">Signal</keyword>
<dbReference type="PROSITE" id="PS50026">
    <property type="entry name" value="EGF_3"/>
    <property type="match status" value="2"/>
</dbReference>
<dbReference type="PROSITE" id="PS50835">
    <property type="entry name" value="IG_LIKE"/>
    <property type="match status" value="15"/>
</dbReference>
<dbReference type="SMART" id="SM00209">
    <property type="entry name" value="TSP1"/>
    <property type="match status" value="4"/>
</dbReference>
<dbReference type="CDD" id="cd00198">
    <property type="entry name" value="vWFA"/>
    <property type="match status" value="1"/>
</dbReference>
<evidence type="ECO:0000256" key="1">
    <source>
        <dbReference type="ARBA" id="ARBA00004498"/>
    </source>
</evidence>
<dbReference type="InterPro" id="IPR003599">
    <property type="entry name" value="Ig_sub"/>
</dbReference>
<dbReference type="Pfam" id="PF00090">
    <property type="entry name" value="TSP_1"/>
    <property type="match status" value="4"/>
</dbReference>
<dbReference type="SMART" id="SM00181">
    <property type="entry name" value="EGF"/>
    <property type="match status" value="3"/>
</dbReference>
<dbReference type="eggNOG" id="KOG1214">
    <property type="taxonomic scope" value="Eukaryota"/>
</dbReference>
<dbReference type="Gene3D" id="2.10.25.10">
    <property type="entry name" value="Laminin"/>
    <property type="match status" value="3"/>
</dbReference>
<feature type="domain" description="Ig-like" evidence="14">
    <location>
        <begin position="587"/>
        <end position="675"/>
    </location>
</feature>
<organism>
    <name type="scientific">Pediculus humanus subsp. corporis</name>
    <name type="common">Body louse</name>
    <dbReference type="NCBI Taxonomy" id="121224"/>
    <lineage>
        <taxon>Eukaryota</taxon>
        <taxon>Metazoa</taxon>
        <taxon>Ecdysozoa</taxon>
        <taxon>Arthropoda</taxon>
        <taxon>Hexapoda</taxon>
        <taxon>Insecta</taxon>
        <taxon>Pterygota</taxon>
        <taxon>Neoptera</taxon>
        <taxon>Paraneoptera</taxon>
        <taxon>Psocodea</taxon>
        <taxon>Troctomorpha</taxon>
        <taxon>Phthiraptera</taxon>
        <taxon>Anoplura</taxon>
        <taxon>Pediculidae</taxon>
        <taxon>Pediculus</taxon>
    </lineage>
</organism>
<keyword evidence="2" id="KW-0964">Secreted</keyword>
<sequence>MSFRFRIKIILINFFLINFINCLLSVNGDDDEEEDIKIDNQWKDLLNFYRNKSRENYDLLGDEPILNPNDDNIYENLNSKFLWKSLLTENGFEDDLIDEKNNGGGSSLAFVFDSTGSMRDELNQVKTGAKKILETIRNNTDNPIYNYIWVPFNDPVIGPITVTTNHDIFQEKMGNVFAVGGGDCPEVSIGAIKKALESSLPHSYVYVFTDAPAKDYHLISDVITLVQQKKTQVVFIITEGCIDTKSQDYKYYEKIAETSSGQIYNLKKKEVEEVLKYVKVALQSHVVSLISLKKPGPVNGTPDNVQVIVDDSLKQFTISVSGLNATIDVGDPYGTIIDGPPRLEKVLNLDNIKVVNVNEPNPGTWNVKVKSDSDYTIKSTGLSKLNFNHGFSTIKTHNIKETSNRPLKGSKSHILIQTTNNEHIYNITNMDFVNLNGDVIDNVKLRGVNGRIGLYEGGNFTSPNDFFYLRINGFDRDGFPIKRITSTAISGQLPERPIVTMKGKATGKINAVGVIKCHVESVVPFTVKWYKNGKYLNKEQNCSETCEAIFVIDKVTFQSEGEYTCEANNVAGINKKILQLTVTGDAPYVEVNQSVVAVLGQSVHLDCRVNSKIPYAVMWAQFTVKNLHSGTLHPSSTGVQMPNNTLYIKTVKAEDEGWYICVAKNNAGESQRRVLLIIKEPLTVKVEPNLLNYVTGDFARLNCSVSGKPRPKIEWTKNQQPIEEHSVIFEEINENLNLVIDYLDKKHAGIYSCNAVNEQESASSSVKLIYWESPTIKAKENNLIIKSGTNIKMKCVATGEPKPNITWFSKGKNFNESKYEMGEDSLTIKSTNVTDSGEYSCKATNDAGFAIDHIGLTVGSSPTFLRAPKKKSIHINQTGTIPCSAFGVPLPEIKWKRSDGKNIDPSRMFILPNGSLKIIRTIYQDGGKYKCIAENVFGNNTYEIFINVTGIEKPTTIENDSETEIKTISGGELIIPCGISLGNPPGKVKWFKNDVELIKTDKISWNDSGDLKIKDSKGEDGGIYTCVAENVVGKISRESNIVISESPKITDAKEIKYNPPKGGEVIIKCPVKGYPKPIITWTKDDKPLPMSSSIFQDEKGSLIIKNLTEKNTGIYTCTGSNSLGSVKKETSVQVQVLPTFADDVLQDLPINIVEGNMVVLNCNASGTPEPIFKWFKDDEPFLNNLIQPKILRFLAKTDDNGIYKCIVTNWAGSTSRIFNVTILVPPKIINEFNEKPIRGKTGFPITLVCKVSGFPKPTILWQRNGMYLTQNTTDVIIEDSGMLVLKNVTKESAGAYTCDAENLGGIAQKTYYLYVNYPPTIIDNQNASKSLILNMGEEYSIDCTAEGNPIPVVIWKKNGIPIHEHQTELSILDDNTLIFLKIDEETKGLYKCEAINSEGMAFKEYDVTVTIPIPIPDFHLTKLEINEGDSFTLTCPLLIPSISSKIQWIKNNKPFPSSFQERSDEAQLKLSSDHRTLTIMEAHPADKGIYSCIATNSAERTDAKFFVDILMTPHFEEFNHVAHRTILTGGEVILNCSVTGNPLPKIIWRKENTSITPHDTSGIEITKEGHLIITNGRVNHTGTYICLAINKVNAKEREFYVTVLEPPQILGTIKETVKVMKGHDVTLDCKSSGFPSPTYIWMKNNPVKTRLKNYKNVLKINSVKCDDGGTYHCIVANSAGTRIKYFEIIVLENSSGENDGINNILDENSTTKCKSNGFSKPTGMTIRSNTGIFNRTKRSFSDGKKKQEEEKISLLLLADEKGKNDNEKYSLLAFNKAGIIEKKFKINVIVSDTLEENIKNKIKRIKIKKTQPIILKCPVEGDPLVMWITAENKIKIVDEKNVFISGKEMIIKNSSYEHSGIYVCVTQSYGRQSAFTFNVSVLEEPKIYGKSKEFYKVRIGDSLTLNCDITDPPGTKYTWYHSLIQIVNNSYEMISRDGKILKIPWIDITNLGSYECKAENEIGRASVFHIVNVSESSPTNDLNYNNKLIRLNETLVLHCPVNGKEFYEIAWFKGDRILQEGTYEQIRTSNGSDLIISPFKLENIGKYTCKIRRENEIENYNYNVESFVSGVWSSWSEWSSCSVSCGPGEQTRQRICQREENEGKLKTICQGENLDKRICSGKCRIAKNWSNWGKWSSCSTTCGSGVRKRYRYCGHPKIKYTEKICKGNNTEEEICYENDCPRDGHWSEWSEWSSCSQTCDNGIMKRIRKCDSPPPQNGGKECLGSDHEIILCNLRKCEEPGIWLPWSQWTPCSQTCGRGFRKRIRMCKLSDGENDACDGENLQIRKCHLKSCSNTKKIPSSADLRVKGRLNGKIINEKMDVKIENFDTRESKISTNSSNLLKRDKWFPYSPFLLSPLSWNTARETDDANNGFSLTNGNFFSQSDIKFSTGEELQVKHKSDGIDQNRTFIVEIEVSGEVPQFEPHAHIYIQPIEQDFIQSGPRNLYSFTQSNVTIEGRDIPYYWNNTIQYDDYRGTMPYLVEKLTVDNITNRYDPQSQNMIYSAFSTIGKKFYKNVCPIGFSYNDTFLHCEDVDECEMMEDTICGKNEICENTFGSFSCVCRKGYEMFEENCIDVDECFRKYDACSHFCHNIPGSYICSCPFGYYLNHDRRHCVDYNECETIPNVCDKEETCVNLPGYFQCISSPCPPSYKRNLTDFSCTKLCKMTKNCTKGAEIMESIIYYPATLNYKNILPLDKIIKNEINVIKTKFYVAESKKIFQVILSNDKRSFLYPIRKLNSKTLYRVKVEAFSYDTKDTLLYFTEIIIYLVMS</sequence>
<dbReference type="PROSITE" id="PS01187">
    <property type="entry name" value="EGF_CA"/>
    <property type="match status" value="2"/>
</dbReference>
<keyword evidence="6" id="KW-0677">Repeat</keyword>
<dbReference type="SMART" id="SM00409">
    <property type="entry name" value="IG"/>
    <property type="match status" value="16"/>
</dbReference>
<dbReference type="InterPro" id="IPR000152">
    <property type="entry name" value="EGF-type_Asp/Asn_hydroxyl_site"/>
</dbReference>
<dbReference type="InterPro" id="IPR006605">
    <property type="entry name" value="G2_nidogen/fibulin_G2F"/>
</dbReference>
<evidence type="ECO:0000256" key="11">
    <source>
        <dbReference type="PROSITE-ProRule" id="PRU00076"/>
    </source>
</evidence>
<evidence type="ECO:0000313" key="16">
    <source>
        <dbReference type="EMBL" id="EEB10978.1"/>
    </source>
</evidence>
<dbReference type="InterPro" id="IPR009030">
    <property type="entry name" value="Growth_fac_rcpt_cys_sf"/>
</dbReference>
<feature type="domain" description="Ig-like" evidence="14">
    <location>
        <begin position="954"/>
        <end position="1044"/>
    </location>
</feature>
<evidence type="ECO:0000256" key="4">
    <source>
        <dbReference type="ARBA" id="ARBA00022536"/>
    </source>
</evidence>
<dbReference type="RefSeq" id="XP_002423716.1">
    <property type="nucleotide sequence ID" value="XM_002423671.1"/>
</dbReference>
<keyword evidence="3" id="KW-0272">Extracellular matrix</keyword>
<dbReference type="InterPro" id="IPR036465">
    <property type="entry name" value="vWFA_dom_sf"/>
</dbReference>